<gene>
    <name evidence="1" type="ORF">RF11_07055</name>
</gene>
<dbReference type="Proteomes" id="UP000031668">
    <property type="component" value="Unassembled WGS sequence"/>
</dbReference>
<name>A0A0C2N804_THEKT</name>
<organism evidence="1 2">
    <name type="scientific">Thelohanellus kitauei</name>
    <name type="common">Myxosporean</name>
    <dbReference type="NCBI Taxonomy" id="669202"/>
    <lineage>
        <taxon>Eukaryota</taxon>
        <taxon>Metazoa</taxon>
        <taxon>Cnidaria</taxon>
        <taxon>Myxozoa</taxon>
        <taxon>Myxosporea</taxon>
        <taxon>Bivalvulida</taxon>
        <taxon>Platysporina</taxon>
        <taxon>Myxobolidae</taxon>
        <taxon>Thelohanellus</taxon>
    </lineage>
</organism>
<comment type="caution">
    <text evidence="1">The sequence shown here is derived from an EMBL/GenBank/DDBJ whole genome shotgun (WGS) entry which is preliminary data.</text>
</comment>
<sequence>MKIIEKHFQACQENLKMHKQAFYYRSLLPDVKRIQIFQPSFQKSKSEFKKYFKATDDIYVYCNLRVSKEWFGYFKDEFIPTDIPGIKPDISTRPSVMPSTQAKLKKCEIDFFGDIKYIQKPLEDFSNFKLFVSSHPTLKLETLSIK</sequence>
<protein>
    <submittedName>
        <fullName evidence="1">Uncharacterized protein</fullName>
    </submittedName>
</protein>
<keyword evidence="2" id="KW-1185">Reference proteome</keyword>
<evidence type="ECO:0000313" key="1">
    <source>
        <dbReference type="EMBL" id="KII72465.1"/>
    </source>
</evidence>
<accession>A0A0C2N804</accession>
<dbReference type="EMBL" id="JWZT01001204">
    <property type="protein sequence ID" value="KII72465.1"/>
    <property type="molecule type" value="Genomic_DNA"/>
</dbReference>
<evidence type="ECO:0000313" key="2">
    <source>
        <dbReference type="Proteomes" id="UP000031668"/>
    </source>
</evidence>
<proteinExistence type="predicted"/>
<reference evidence="1 2" key="1">
    <citation type="journal article" date="2014" name="Genome Biol. Evol.">
        <title>The genome of the myxosporean Thelohanellus kitauei shows adaptations to nutrient acquisition within its fish host.</title>
        <authorList>
            <person name="Yang Y."/>
            <person name="Xiong J."/>
            <person name="Zhou Z."/>
            <person name="Huo F."/>
            <person name="Miao W."/>
            <person name="Ran C."/>
            <person name="Liu Y."/>
            <person name="Zhang J."/>
            <person name="Feng J."/>
            <person name="Wang M."/>
            <person name="Wang M."/>
            <person name="Wang L."/>
            <person name="Yao B."/>
        </authorList>
    </citation>
    <scope>NUCLEOTIDE SEQUENCE [LARGE SCALE GENOMIC DNA]</scope>
    <source>
        <strain evidence="1">Wuqing</strain>
    </source>
</reference>
<dbReference type="AlphaFoldDB" id="A0A0C2N804"/>
<dbReference type="OrthoDB" id="10505992at2759"/>